<evidence type="ECO:0000256" key="3">
    <source>
        <dbReference type="PIRNR" id="PIRNR029218"/>
    </source>
</evidence>
<evidence type="ECO:0000256" key="2">
    <source>
        <dbReference type="ARBA" id="ARBA00022649"/>
    </source>
</evidence>
<evidence type="ECO:0007829" key="6">
    <source>
        <dbReference type="PDB" id="7YCS"/>
    </source>
</evidence>
<reference evidence="4 5" key="1">
    <citation type="submission" date="2015-12" db="EMBL/GenBank/DDBJ databases">
        <title>Complete genome sequence of Pseudoalteromonas rubra SCSIO 6842, harboring a conjugative plasmid.</title>
        <authorList>
            <person name="Li B."/>
            <person name="Wang X."/>
        </authorList>
    </citation>
    <scope>NUCLEOTIDE SEQUENCE [LARGE SCALE GENOMIC DNA]</scope>
    <source>
        <strain evidence="4 5">SCSIO 6842</strain>
        <plasmid evidence="5">Plasmid pMBL6842</plasmid>
    </source>
</reference>
<dbReference type="InterPro" id="IPR051803">
    <property type="entry name" value="TA_system_RelE-like_toxin"/>
</dbReference>
<dbReference type="InterPro" id="IPR007712">
    <property type="entry name" value="RelE/ParE_toxin"/>
</dbReference>
<dbReference type="RefSeq" id="WP_058798965.1">
    <property type="nucleotide sequence ID" value="NZ_CP013613.1"/>
</dbReference>
<keyword evidence="6 7" id="KW-0002">3D-structure</keyword>
<evidence type="ECO:0000256" key="1">
    <source>
        <dbReference type="ARBA" id="ARBA00006226"/>
    </source>
</evidence>
<protein>
    <recommendedName>
        <fullName evidence="3">Toxin</fullName>
    </recommendedName>
</protein>
<dbReference type="KEGG" id="prr:AT705_24520"/>
<dbReference type="SMR" id="A0A0U2Y7P6"/>
<dbReference type="PDB" id="7YCU">
    <property type="method" value="X-ray"/>
    <property type="resolution" value="1.79 A"/>
    <property type="chains" value="A/C=2-98"/>
</dbReference>
<keyword evidence="4" id="KW-0614">Plasmid</keyword>
<evidence type="ECO:0007829" key="7">
    <source>
        <dbReference type="PDB" id="7YCU"/>
    </source>
</evidence>
<organism evidence="4 5">
    <name type="scientific">Pseudoalteromonas rubra</name>
    <dbReference type="NCBI Taxonomy" id="43658"/>
    <lineage>
        <taxon>Bacteria</taxon>
        <taxon>Pseudomonadati</taxon>
        <taxon>Pseudomonadota</taxon>
        <taxon>Gammaproteobacteria</taxon>
        <taxon>Alteromonadales</taxon>
        <taxon>Pseudoalteromonadaceae</taxon>
        <taxon>Pseudoalteromonas</taxon>
    </lineage>
</organism>
<keyword evidence="2" id="KW-1277">Toxin-antitoxin system</keyword>
<reference evidence="6 7" key="2">
    <citation type="journal article" date="2022" name="Front. Microbiol.">
        <title>Structural insights into the PrpTA toxin-antitoxin system in &lt;i&gt;Pseudoalteromonas rubra&lt;/i&gt;.</title>
        <authorList>
            <person name="Wang C."/>
            <person name="Niu C."/>
            <person name="Hidayatullah K.M."/>
            <person name="Xue L."/>
            <person name="Zhu Z."/>
            <person name="Niu L."/>
        </authorList>
    </citation>
    <scope>X-RAY CRYSTALLOGRAPHY (1.79 ANGSTROMS) OF 2-98</scope>
</reference>
<comment type="similarity">
    <text evidence="1 3">Belongs to the RelE toxin family.</text>
</comment>
<dbReference type="AlphaFoldDB" id="A0A0U2Y7P6"/>
<dbReference type="InterPro" id="IPR035093">
    <property type="entry name" value="RelE/ParE_toxin_dom_sf"/>
</dbReference>
<sequence length="98" mass="11302">MVANTLVLKPRAEQDLERIFEYSYTEFGWQQAQQYISDLDQTFQTLAASTDLAINYDHVRPGLKAFPVGAHIVFFRATDTGIEVIRVLHQSMDYPRHV</sequence>
<accession>A0A0U2Y7P6</accession>
<geneLocation type="plasmid" evidence="4 5">
    <name>pMBL6842</name>
</geneLocation>
<gene>
    <name evidence="4" type="ORF">AT705_24520</name>
</gene>
<dbReference type="Pfam" id="PF05016">
    <property type="entry name" value="ParE_toxin"/>
    <property type="match status" value="1"/>
</dbReference>
<dbReference type="InterPro" id="IPR028344">
    <property type="entry name" value="ParE1/4"/>
</dbReference>
<name>A0A0U2Y7P6_9GAMM</name>
<evidence type="ECO:0000313" key="5">
    <source>
        <dbReference type="Proteomes" id="UP000069015"/>
    </source>
</evidence>
<dbReference type="PDB" id="7YCS">
    <property type="method" value="X-ray"/>
    <property type="resolution" value="1.79 A"/>
    <property type="chains" value="A/C=2-98"/>
</dbReference>
<dbReference type="EMBL" id="CP013613">
    <property type="protein sequence ID" value="ALU46130.1"/>
    <property type="molecule type" value="Genomic_DNA"/>
</dbReference>
<dbReference type="PIRSF" id="PIRSF029218">
    <property type="entry name" value="ParE"/>
    <property type="match status" value="1"/>
</dbReference>
<dbReference type="PANTHER" id="PTHR33755:SF9">
    <property type="entry name" value="TOXIN PARE1"/>
    <property type="match status" value="1"/>
</dbReference>
<proteinExistence type="evidence at protein level"/>
<dbReference type="PANTHER" id="PTHR33755">
    <property type="entry name" value="TOXIN PARE1-RELATED"/>
    <property type="match status" value="1"/>
</dbReference>
<evidence type="ECO:0000313" key="4">
    <source>
        <dbReference type="EMBL" id="ALU46130.1"/>
    </source>
</evidence>
<dbReference type="Proteomes" id="UP000069015">
    <property type="component" value="Plasmid pMBL6842"/>
</dbReference>
<dbReference type="Gene3D" id="3.30.2310.20">
    <property type="entry name" value="RelE-like"/>
    <property type="match status" value="1"/>
</dbReference>